<evidence type="ECO:0000256" key="8">
    <source>
        <dbReference type="ARBA" id="ARBA00023033"/>
    </source>
</evidence>
<dbReference type="Proteomes" id="UP000703269">
    <property type="component" value="Unassembled WGS sequence"/>
</dbReference>
<evidence type="ECO:0000313" key="10">
    <source>
        <dbReference type="Proteomes" id="UP000703269"/>
    </source>
</evidence>
<reference evidence="9 10" key="1">
    <citation type="submission" date="2021-08" db="EMBL/GenBank/DDBJ databases">
        <title>Draft Genome Sequence of Phanerochaete sordida strain YK-624.</title>
        <authorList>
            <person name="Mori T."/>
            <person name="Dohra H."/>
            <person name="Suzuki T."/>
            <person name="Kawagishi H."/>
            <person name="Hirai H."/>
        </authorList>
    </citation>
    <scope>NUCLEOTIDE SEQUENCE [LARGE SCALE GENOMIC DNA]</scope>
    <source>
        <strain evidence="9 10">YK-624</strain>
    </source>
</reference>
<sequence length="321" mass="34344">MPNVRLVRAFGITNTFVSSSVDVHAAFTRAARGLIAGNDWERFAQCALLAVDRCLEDIPLGATARFDTLVQNISLLTILAGLFEVSPYDVTVADLAVVAHGINSLWKLSKTTDTLPPHMLADVNTRLRAWIGPSQPNPVDFIVPAWETMWRVVATTLAYTHADPLARAALHAFIVDPTATAFALSIADMPSVDALVTEAVRLHPPTRRISRHLTSTSDPFAAPCVVVADIGALHRDPAIWGTDADVYNPLRHQQRTPEQAAALLGFGAGTLKCVASRWAPHAAGVIVAALAEKIGEGIEVTEGEGIGGRDGWGGWEVTRSA</sequence>
<evidence type="ECO:0000313" key="9">
    <source>
        <dbReference type="EMBL" id="GJE88099.1"/>
    </source>
</evidence>
<comment type="caution">
    <text evidence="9">The sequence shown here is derived from an EMBL/GenBank/DDBJ whole genome shotgun (WGS) entry which is preliminary data.</text>
</comment>
<evidence type="ECO:0000256" key="2">
    <source>
        <dbReference type="ARBA" id="ARBA00005179"/>
    </source>
</evidence>
<organism evidence="9 10">
    <name type="scientific">Phanerochaete sordida</name>
    <dbReference type="NCBI Taxonomy" id="48140"/>
    <lineage>
        <taxon>Eukaryota</taxon>
        <taxon>Fungi</taxon>
        <taxon>Dikarya</taxon>
        <taxon>Basidiomycota</taxon>
        <taxon>Agaricomycotina</taxon>
        <taxon>Agaricomycetes</taxon>
        <taxon>Polyporales</taxon>
        <taxon>Phanerochaetaceae</taxon>
        <taxon>Phanerochaete</taxon>
    </lineage>
</organism>
<evidence type="ECO:0000256" key="6">
    <source>
        <dbReference type="ARBA" id="ARBA00023002"/>
    </source>
</evidence>
<gene>
    <name evidence="9" type="ORF">PsYK624_041820</name>
</gene>
<keyword evidence="5" id="KW-0479">Metal-binding</keyword>
<keyword evidence="10" id="KW-1185">Reference proteome</keyword>
<dbReference type="OrthoDB" id="2795641at2759"/>
<keyword evidence="7" id="KW-0408">Iron</keyword>
<dbReference type="Pfam" id="PF00067">
    <property type="entry name" value="p450"/>
    <property type="match status" value="1"/>
</dbReference>
<evidence type="ECO:0008006" key="11">
    <source>
        <dbReference type="Google" id="ProtNLM"/>
    </source>
</evidence>
<dbReference type="SUPFAM" id="SSF48264">
    <property type="entry name" value="Cytochrome P450"/>
    <property type="match status" value="1"/>
</dbReference>
<evidence type="ECO:0000256" key="3">
    <source>
        <dbReference type="ARBA" id="ARBA00010617"/>
    </source>
</evidence>
<dbReference type="InterPro" id="IPR001128">
    <property type="entry name" value="Cyt_P450"/>
</dbReference>
<dbReference type="PANTHER" id="PTHR24305:SF166">
    <property type="entry name" value="CYTOCHROME P450 12A4, MITOCHONDRIAL-RELATED"/>
    <property type="match status" value="1"/>
</dbReference>
<dbReference type="PANTHER" id="PTHR24305">
    <property type="entry name" value="CYTOCHROME P450"/>
    <property type="match status" value="1"/>
</dbReference>
<comment type="pathway">
    <text evidence="2">Secondary metabolite biosynthesis.</text>
</comment>
<dbReference type="AlphaFoldDB" id="A0A9P3G5X8"/>
<dbReference type="EMBL" id="BPQB01000008">
    <property type="protein sequence ID" value="GJE88099.1"/>
    <property type="molecule type" value="Genomic_DNA"/>
</dbReference>
<dbReference type="InterPro" id="IPR050121">
    <property type="entry name" value="Cytochrome_P450_monoxygenase"/>
</dbReference>
<comment type="similarity">
    <text evidence="3">Belongs to the cytochrome P450 family.</text>
</comment>
<dbReference type="GO" id="GO:0016705">
    <property type="term" value="F:oxidoreductase activity, acting on paired donors, with incorporation or reduction of molecular oxygen"/>
    <property type="evidence" value="ECO:0007669"/>
    <property type="project" value="InterPro"/>
</dbReference>
<dbReference type="GO" id="GO:0020037">
    <property type="term" value="F:heme binding"/>
    <property type="evidence" value="ECO:0007669"/>
    <property type="project" value="InterPro"/>
</dbReference>
<dbReference type="GO" id="GO:0005506">
    <property type="term" value="F:iron ion binding"/>
    <property type="evidence" value="ECO:0007669"/>
    <property type="project" value="InterPro"/>
</dbReference>
<comment type="cofactor">
    <cofactor evidence="1">
        <name>heme</name>
        <dbReference type="ChEBI" id="CHEBI:30413"/>
    </cofactor>
</comment>
<proteinExistence type="inferred from homology"/>
<evidence type="ECO:0000256" key="5">
    <source>
        <dbReference type="ARBA" id="ARBA00022723"/>
    </source>
</evidence>
<keyword evidence="6" id="KW-0560">Oxidoreductase</keyword>
<evidence type="ECO:0000256" key="4">
    <source>
        <dbReference type="ARBA" id="ARBA00022617"/>
    </source>
</evidence>
<dbReference type="GO" id="GO:0004497">
    <property type="term" value="F:monooxygenase activity"/>
    <property type="evidence" value="ECO:0007669"/>
    <property type="project" value="UniProtKB-KW"/>
</dbReference>
<keyword evidence="8" id="KW-0503">Monooxygenase</keyword>
<evidence type="ECO:0000256" key="1">
    <source>
        <dbReference type="ARBA" id="ARBA00001971"/>
    </source>
</evidence>
<keyword evidence="4" id="KW-0349">Heme</keyword>
<dbReference type="InterPro" id="IPR036396">
    <property type="entry name" value="Cyt_P450_sf"/>
</dbReference>
<dbReference type="Gene3D" id="1.10.630.10">
    <property type="entry name" value="Cytochrome P450"/>
    <property type="match status" value="1"/>
</dbReference>
<protein>
    <recommendedName>
        <fullName evidence="11">Cytochrome P450</fullName>
    </recommendedName>
</protein>
<accession>A0A9P3G5X8</accession>
<name>A0A9P3G5X8_9APHY</name>
<evidence type="ECO:0000256" key="7">
    <source>
        <dbReference type="ARBA" id="ARBA00023004"/>
    </source>
</evidence>